<name>A0A9N9TZ32_9HYPO</name>
<dbReference type="Gene3D" id="1.20.58.340">
    <property type="entry name" value="Magnesium transport protein CorA, transmembrane region"/>
    <property type="match status" value="1"/>
</dbReference>
<keyword evidence="1" id="KW-0812">Transmembrane</keyword>
<sequence>MELPPKAWHPRFSHESEVEGQKFRAASSLIPVFVKARLWNSCNPNLDDLVLTNEELEKVLSDQKSSLENDTNEPPGKPPKLILISVFGEPESGKETGHKLLTRSKCLSKLLHLAGLRDQRHVSRFINNKIPCTYSHVEYEDDGETPVCLTVLFLCPKRSNNILGAVRVDIKSRNCFAFISSRFEAEGQDIISRCRRNLDLLRINPLYLLVFIYENRVQRWTDWFEESWRTIVEAETATNMILPQWRLSKKQLNTISDSDRLLTQLHKTHIELSNSHGAILYGQQFGDSCYKAVVQIEEYRKSLGYTPLTTRDLRGLEEDLNMMHSQSESIKSRVTALSSRLSGMINVSFNLIAKRDSKVNVAIAKLQARESRTVKGISILTFSLLPATFLATLWTTNLFQLDGYKNSLVFVGSVLGLTLFVFTCSYIYSRVARKLEETRWPDAAIMDTLNILPPA</sequence>
<evidence type="ECO:0000313" key="2">
    <source>
        <dbReference type="EMBL" id="CAG9974680.1"/>
    </source>
</evidence>
<dbReference type="EMBL" id="CABFNO020001248">
    <property type="protein sequence ID" value="CAG9974680.1"/>
    <property type="molecule type" value="Genomic_DNA"/>
</dbReference>
<keyword evidence="3" id="KW-1185">Reference proteome</keyword>
<dbReference type="AlphaFoldDB" id="A0A9N9TZ32"/>
<comment type="caution">
    <text evidence="2">The sequence shown here is derived from an EMBL/GenBank/DDBJ whole genome shotgun (WGS) entry which is preliminary data.</text>
</comment>
<reference evidence="3" key="1">
    <citation type="submission" date="2019-06" db="EMBL/GenBank/DDBJ databases">
        <authorList>
            <person name="Broberg M."/>
        </authorList>
    </citation>
    <scope>NUCLEOTIDE SEQUENCE [LARGE SCALE GENOMIC DNA]</scope>
</reference>
<accession>A0A9N9TZ32</accession>
<keyword evidence="1" id="KW-0472">Membrane</keyword>
<keyword evidence="1" id="KW-1133">Transmembrane helix</keyword>
<evidence type="ECO:0000256" key="1">
    <source>
        <dbReference type="SAM" id="Phobius"/>
    </source>
</evidence>
<protein>
    <submittedName>
        <fullName evidence="2">Uncharacterized protein</fullName>
    </submittedName>
</protein>
<dbReference type="OrthoDB" id="5030973at2759"/>
<dbReference type="Proteomes" id="UP000754883">
    <property type="component" value="Unassembled WGS sequence"/>
</dbReference>
<evidence type="ECO:0000313" key="3">
    <source>
        <dbReference type="Proteomes" id="UP000754883"/>
    </source>
</evidence>
<proteinExistence type="predicted"/>
<feature type="transmembrane region" description="Helical" evidence="1">
    <location>
        <begin position="407"/>
        <end position="429"/>
    </location>
</feature>
<organism evidence="2 3">
    <name type="scientific">Clonostachys byssicola</name>
    <dbReference type="NCBI Taxonomy" id="160290"/>
    <lineage>
        <taxon>Eukaryota</taxon>
        <taxon>Fungi</taxon>
        <taxon>Dikarya</taxon>
        <taxon>Ascomycota</taxon>
        <taxon>Pezizomycotina</taxon>
        <taxon>Sordariomycetes</taxon>
        <taxon>Hypocreomycetidae</taxon>
        <taxon>Hypocreales</taxon>
        <taxon>Bionectriaceae</taxon>
        <taxon>Clonostachys</taxon>
    </lineage>
</organism>
<reference evidence="2 3" key="2">
    <citation type="submission" date="2021-10" db="EMBL/GenBank/DDBJ databases">
        <authorList>
            <person name="Piombo E."/>
        </authorList>
    </citation>
    <scope>NUCLEOTIDE SEQUENCE [LARGE SCALE GENOMIC DNA]</scope>
</reference>
<gene>
    <name evidence="2" type="ORF">CBYS24578_00016233</name>
</gene>
<feature type="transmembrane region" description="Helical" evidence="1">
    <location>
        <begin position="374"/>
        <end position="395"/>
    </location>
</feature>